<feature type="region of interest" description="Disordered" evidence="1">
    <location>
        <begin position="373"/>
        <end position="416"/>
    </location>
</feature>
<dbReference type="InterPro" id="IPR003615">
    <property type="entry name" value="HNH_nuc"/>
</dbReference>
<feature type="compositionally biased region" description="Basic and acidic residues" evidence="1">
    <location>
        <begin position="387"/>
        <end position="416"/>
    </location>
</feature>
<reference evidence="3" key="2">
    <citation type="submission" date="2023-06" db="EMBL/GenBank/DDBJ databases">
        <authorList>
            <consortium name="Lawrence Berkeley National Laboratory"/>
            <person name="Haridas S."/>
            <person name="Hensen N."/>
            <person name="Bonometti L."/>
            <person name="Westerberg I."/>
            <person name="Brannstrom I.O."/>
            <person name="Guillou S."/>
            <person name="Cros-Aarteil S."/>
            <person name="Calhoun S."/>
            <person name="Kuo A."/>
            <person name="Mondo S."/>
            <person name="Pangilinan J."/>
            <person name="Riley R."/>
            <person name="Labutti K."/>
            <person name="Andreopoulos B."/>
            <person name="Lipzen A."/>
            <person name="Chen C."/>
            <person name="Yanf M."/>
            <person name="Daum C."/>
            <person name="Ng V."/>
            <person name="Clum A."/>
            <person name="Steindorff A."/>
            <person name="Ohm R."/>
            <person name="Martin F."/>
            <person name="Silar P."/>
            <person name="Natvig D."/>
            <person name="Lalanne C."/>
            <person name="Gautier V."/>
            <person name="Ament-Velasquez S.L."/>
            <person name="Kruys A."/>
            <person name="Hutchinson M.I."/>
            <person name="Powell A.J."/>
            <person name="Barry K."/>
            <person name="Miller A.N."/>
            <person name="Grigoriev I.V."/>
            <person name="Debuchy R."/>
            <person name="Gladieux P."/>
            <person name="Thoren M.H."/>
            <person name="Johannesson H."/>
        </authorList>
    </citation>
    <scope>NUCLEOTIDE SEQUENCE</scope>
    <source>
        <strain evidence="3">CBS 955.72</strain>
    </source>
</reference>
<evidence type="ECO:0000313" key="4">
    <source>
        <dbReference type="Proteomes" id="UP001275084"/>
    </source>
</evidence>
<gene>
    <name evidence="3" type="ORF">B0T25DRAFT_54994</name>
</gene>
<sequence>MEQLVAQLGAEFLDRIHTVALADPDAMHRFVNDMPPEAEAVQDYLTEVDTRRALFDEFHVICQQHDFTPNAMILAVFMVAPISEIRTQLKVIHNLKQHRFNIVHSILMYAPHAIRTYISRRRSANAPDYPPAAIHSAILNEPGMPIPSSSVTRSGFADQVKDRDGHTCVFSGMPDPEAAHIFPFSTSEKKNFKYLNELLTAFWGSEKAMAWRRHFEAAGITQSAKNGISMNHQIHFWFDNARLALKPLRETPQGIVVQWHWLKRSILKPDVYIRPDNDILHQAGVMDRRWGDTLAHRESGVRIQTGQTFLFPRHEHMPSWELLEMQWDLLRVAALSGAADVMDEYYDFEDPDERGYDEAVAAKQRAILAEYEKAKGKAEVDQDEAEVVDRGKAEVVDRGKAKGVDRKDAGDEDTRE</sequence>
<evidence type="ECO:0000259" key="2">
    <source>
        <dbReference type="Pfam" id="PF13391"/>
    </source>
</evidence>
<evidence type="ECO:0000256" key="1">
    <source>
        <dbReference type="SAM" id="MobiDB-lite"/>
    </source>
</evidence>
<keyword evidence="4" id="KW-1185">Reference proteome</keyword>
<evidence type="ECO:0000313" key="3">
    <source>
        <dbReference type="EMBL" id="KAK3363881.1"/>
    </source>
</evidence>
<dbReference type="Pfam" id="PF13391">
    <property type="entry name" value="HNH_2"/>
    <property type="match status" value="1"/>
</dbReference>
<dbReference type="AlphaFoldDB" id="A0AAJ0HVW6"/>
<feature type="domain" description="HNH nuclease" evidence="2">
    <location>
        <begin position="168"/>
        <end position="245"/>
    </location>
</feature>
<dbReference type="Proteomes" id="UP001275084">
    <property type="component" value="Unassembled WGS sequence"/>
</dbReference>
<proteinExistence type="predicted"/>
<dbReference type="PROSITE" id="PS50890">
    <property type="entry name" value="PUA"/>
    <property type="match status" value="1"/>
</dbReference>
<protein>
    <recommendedName>
        <fullName evidence="2">HNH nuclease domain-containing protein</fullName>
    </recommendedName>
</protein>
<accession>A0AAJ0HVW6</accession>
<dbReference type="EMBL" id="JAUIQD010000001">
    <property type="protein sequence ID" value="KAK3363881.1"/>
    <property type="molecule type" value="Genomic_DNA"/>
</dbReference>
<reference evidence="3" key="1">
    <citation type="journal article" date="2023" name="Mol. Phylogenet. Evol.">
        <title>Genome-scale phylogeny and comparative genomics of the fungal order Sordariales.</title>
        <authorList>
            <person name="Hensen N."/>
            <person name="Bonometti L."/>
            <person name="Westerberg I."/>
            <person name="Brannstrom I.O."/>
            <person name="Guillou S."/>
            <person name="Cros-Aarteil S."/>
            <person name="Calhoun S."/>
            <person name="Haridas S."/>
            <person name="Kuo A."/>
            <person name="Mondo S."/>
            <person name="Pangilinan J."/>
            <person name="Riley R."/>
            <person name="LaButti K."/>
            <person name="Andreopoulos B."/>
            <person name="Lipzen A."/>
            <person name="Chen C."/>
            <person name="Yan M."/>
            <person name="Daum C."/>
            <person name="Ng V."/>
            <person name="Clum A."/>
            <person name="Steindorff A."/>
            <person name="Ohm R.A."/>
            <person name="Martin F."/>
            <person name="Silar P."/>
            <person name="Natvig D.O."/>
            <person name="Lalanne C."/>
            <person name="Gautier V."/>
            <person name="Ament-Velasquez S.L."/>
            <person name="Kruys A."/>
            <person name="Hutchinson M.I."/>
            <person name="Powell A.J."/>
            <person name="Barry K."/>
            <person name="Miller A.N."/>
            <person name="Grigoriev I.V."/>
            <person name="Debuchy R."/>
            <person name="Gladieux P."/>
            <person name="Hiltunen Thoren M."/>
            <person name="Johannesson H."/>
        </authorList>
    </citation>
    <scope>NUCLEOTIDE SEQUENCE</scope>
    <source>
        <strain evidence="3">CBS 955.72</strain>
    </source>
</reference>
<organism evidence="3 4">
    <name type="scientific">Lasiosphaeria hispida</name>
    <dbReference type="NCBI Taxonomy" id="260671"/>
    <lineage>
        <taxon>Eukaryota</taxon>
        <taxon>Fungi</taxon>
        <taxon>Dikarya</taxon>
        <taxon>Ascomycota</taxon>
        <taxon>Pezizomycotina</taxon>
        <taxon>Sordariomycetes</taxon>
        <taxon>Sordariomycetidae</taxon>
        <taxon>Sordariales</taxon>
        <taxon>Lasiosphaeriaceae</taxon>
        <taxon>Lasiosphaeria</taxon>
    </lineage>
</organism>
<name>A0AAJ0HVW6_9PEZI</name>
<comment type="caution">
    <text evidence="3">The sequence shown here is derived from an EMBL/GenBank/DDBJ whole genome shotgun (WGS) entry which is preliminary data.</text>
</comment>